<evidence type="ECO:0000256" key="1">
    <source>
        <dbReference type="ARBA" id="ARBA00010876"/>
    </source>
</evidence>
<dbReference type="SUPFAM" id="SSF55120">
    <property type="entry name" value="Pseudouridine synthase"/>
    <property type="match status" value="1"/>
</dbReference>
<organism evidence="4 5">
    <name type="scientific">Victivallis vadensis</name>
    <dbReference type="NCBI Taxonomy" id="172901"/>
    <lineage>
        <taxon>Bacteria</taxon>
        <taxon>Pseudomonadati</taxon>
        <taxon>Lentisphaerota</taxon>
        <taxon>Lentisphaeria</taxon>
        <taxon>Victivallales</taxon>
        <taxon>Victivallaceae</taxon>
        <taxon>Victivallis</taxon>
    </lineage>
</organism>
<reference evidence="4 5" key="1">
    <citation type="submission" date="2018-04" db="EMBL/GenBank/DDBJ databases">
        <title>Genomic Encyclopedia of Type Strains, Phase IV (KMG-IV): sequencing the most valuable type-strain genomes for metagenomic binning, comparative biology and taxonomic classification.</title>
        <authorList>
            <person name="Goeker M."/>
        </authorList>
    </citation>
    <scope>NUCLEOTIDE SEQUENCE [LARGE SCALE GENOMIC DNA]</scope>
    <source>
        <strain evidence="4 5">DSM 14823</strain>
    </source>
</reference>
<name>A0A2U1B8I3_9BACT</name>
<dbReference type="PANTHER" id="PTHR21600:SF44">
    <property type="entry name" value="RIBOSOMAL LARGE SUBUNIT PSEUDOURIDINE SYNTHASE D"/>
    <property type="match status" value="1"/>
</dbReference>
<evidence type="ECO:0000259" key="3">
    <source>
        <dbReference type="Pfam" id="PF00849"/>
    </source>
</evidence>
<dbReference type="PROSITE" id="PS01129">
    <property type="entry name" value="PSI_RLU"/>
    <property type="match status" value="1"/>
</dbReference>
<dbReference type="InterPro" id="IPR020103">
    <property type="entry name" value="PsdUridine_synth_cat_dom_sf"/>
</dbReference>
<comment type="caution">
    <text evidence="4">The sequence shown here is derived from an EMBL/GenBank/DDBJ whole genome shotgun (WGS) entry which is preliminary data.</text>
</comment>
<gene>
    <name evidence="4" type="ORF">C8D82_10466</name>
</gene>
<accession>A0A2U1B8I3</accession>
<dbReference type="GO" id="GO:0000455">
    <property type="term" value="P:enzyme-directed rRNA pseudouridine synthesis"/>
    <property type="evidence" value="ECO:0007669"/>
    <property type="project" value="TreeGrafter"/>
</dbReference>
<comment type="similarity">
    <text evidence="1">Belongs to the pseudouridine synthase RluA family.</text>
</comment>
<dbReference type="GO" id="GO:0003723">
    <property type="term" value="F:RNA binding"/>
    <property type="evidence" value="ECO:0007669"/>
    <property type="project" value="InterPro"/>
</dbReference>
<dbReference type="PANTHER" id="PTHR21600">
    <property type="entry name" value="MITOCHONDRIAL RNA PSEUDOURIDINE SYNTHASE"/>
    <property type="match status" value="1"/>
</dbReference>
<dbReference type="Gene3D" id="3.30.2350.10">
    <property type="entry name" value="Pseudouridine synthase"/>
    <property type="match status" value="1"/>
</dbReference>
<dbReference type="AlphaFoldDB" id="A0A2U1B8I3"/>
<dbReference type="InterPro" id="IPR006145">
    <property type="entry name" value="PsdUridine_synth_RsuA/RluA"/>
</dbReference>
<protein>
    <submittedName>
        <fullName evidence="4">RluA family pseudouridine synthase</fullName>
    </submittedName>
</protein>
<sequence length="356" mass="40313">MVEYSSFFLGMQIEYSRRRSKLWGVMLRFSRNAGCMTVKEEYENLERRVIRSSVDWSGAGFTLAEYLAGRFTYRAIDEWRDRIAAGEIMLNGELSDPERRLELHDRIEYFPADIAEPEADLDYRIAYEDDALLVVDKPGNLCVHPSGPFFKHTLWHLLSSKYGKIHLVNRLDRETSGLLVAAKNPKAAAKLGKPGWPMRKEYLALVFGNFADRIEAYGFLVPDLASVVRKKRRFVAGERPPEGAVRPESARTVLLPARSGERYSLVRALPETGRLHQIRATLFSLGFPLLGDKLYGPDDGIFLKIRSNAITAADRERLILLRQALHSAKLAFRHPDTGETVAVESPLPPDFRLPGV</sequence>
<dbReference type="GO" id="GO:0009982">
    <property type="term" value="F:pseudouridine synthase activity"/>
    <property type="evidence" value="ECO:0007669"/>
    <property type="project" value="InterPro"/>
</dbReference>
<dbReference type="InterPro" id="IPR050188">
    <property type="entry name" value="RluA_PseudoU_synthase"/>
</dbReference>
<evidence type="ECO:0000313" key="5">
    <source>
        <dbReference type="Proteomes" id="UP000245959"/>
    </source>
</evidence>
<keyword evidence="2" id="KW-0413">Isomerase</keyword>
<evidence type="ECO:0000313" key="4">
    <source>
        <dbReference type="EMBL" id="PVY44922.1"/>
    </source>
</evidence>
<evidence type="ECO:0000256" key="2">
    <source>
        <dbReference type="ARBA" id="ARBA00023235"/>
    </source>
</evidence>
<dbReference type="GO" id="GO:0140098">
    <property type="term" value="F:catalytic activity, acting on RNA"/>
    <property type="evidence" value="ECO:0007669"/>
    <property type="project" value="UniProtKB-ARBA"/>
</dbReference>
<dbReference type="CDD" id="cd02869">
    <property type="entry name" value="PseudoU_synth_RluA_like"/>
    <property type="match status" value="1"/>
</dbReference>
<dbReference type="Proteomes" id="UP000245959">
    <property type="component" value="Unassembled WGS sequence"/>
</dbReference>
<proteinExistence type="inferred from homology"/>
<dbReference type="EMBL" id="QEKH01000004">
    <property type="protein sequence ID" value="PVY44922.1"/>
    <property type="molecule type" value="Genomic_DNA"/>
</dbReference>
<dbReference type="Pfam" id="PF00849">
    <property type="entry name" value="PseudoU_synth_2"/>
    <property type="match status" value="1"/>
</dbReference>
<dbReference type="InterPro" id="IPR006224">
    <property type="entry name" value="PsdUridine_synth_RluA-like_CS"/>
</dbReference>
<keyword evidence="5" id="KW-1185">Reference proteome</keyword>
<feature type="domain" description="Pseudouridine synthase RsuA/RluA-like" evidence="3">
    <location>
        <begin position="132"/>
        <end position="282"/>
    </location>
</feature>